<dbReference type="EMBL" id="BAABIS010000001">
    <property type="protein sequence ID" value="GAA4835194.1"/>
    <property type="molecule type" value="Genomic_DNA"/>
</dbReference>
<dbReference type="InterPro" id="IPR021401">
    <property type="entry name" value="DUF3040"/>
</dbReference>
<name>A0ABP9DAC1_9ACTN</name>
<evidence type="ECO:0000313" key="2">
    <source>
        <dbReference type="EMBL" id="GAA4835194.1"/>
    </source>
</evidence>
<dbReference type="Pfam" id="PF11239">
    <property type="entry name" value="DUF3040"/>
    <property type="match status" value="1"/>
</dbReference>
<gene>
    <name evidence="2" type="ORF">GCM10023235_07370</name>
</gene>
<accession>A0ABP9DAC1</accession>
<sequence>MTVRLTRAELDAIEAVERRLRASDPALDRLLSRWPGRIGRLLWRPVPLVVLIAVLAVATGAAAVCAGAAAPEASAAAVAGAVALVAAFRRLLRVAGR</sequence>
<keyword evidence="1" id="KW-1133">Transmembrane helix</keyword>
<dbReference type="Proteomes" id="UP001501752">
    <property type="component" value="Unassembled WGS sequence"/>
</dbReference>
<reference evidence="3" key="1">
    <citation type="journal article" date="2019" name="Int. J. Syst. Evol. Microbiol.">
        <title>The Global Catalogue of Microorganisms (GCM) 10K type strain sequencing project: providing services to taxonomists for standard genome sequencing and annotation.</title>
        <authorList>
            <consortium name="The Broad Institute Genomics Platform"/>
            <consortium name="The Broad Institute Genome Sequencing Center for Infectious Disease"/>
            <person name="Wu L."/>
            <person name="Ma J."/>
        </authorList>
    </citation>
    <scope>NUCLEOTIDE SEQUENCE [LARGE SCALE GENOMIC DNA]</scope>
    <source>
        <strain evidence="3">JCM 13006</strain>
    </source>
</reference>
<evidence type="ECO:0000313" key="3">
    <source>
        <dbReference type="Proteomes" id="UP001501752"/>
    </source>
</evidence>
<dbReference type="RefSeq" id="WP_345695294.1">
    <property type="nucleotide sequence ID" value="NZ_BAABIS010000001.1"/>
</dbReference>
<keyword evidence="1" id="KW-0812">Transmembrane</keyword>
<feature type="transmembrane region" description="Helical" evidence="1">
    <location>
        <begin position="46"/>
        <end position="69"/>
    </location>
</feature>
<organism evidence="2 3">
    <name type="scientific">Kitasatospora terrestris</name>
    <dbReference type="NCBI Taxonomy" id="258051"/>
    <lineage>
        <taxon>Bacteria</taxon>
        <taxon>Bacillati</taxon>
        <taxon>Actinomycetota</taxon>
        <taxon>Actinomycetes</taxon>
        <taxon>Kitasatosporales</taxon>
        <taxon>Streptomycetaceae</taxon>
        <taxon>Kitasatospora</taxon>
    </lineage>
</organism>
<comment type="caution">
    <text evidence="2">The sequence shown here is derived from an EMBL/GenBank/DDBJ whole genome shotgun (WGS) entry which is preliminary data.</text>
</comment>
<proteinExistence type="predicted"/>
<feature type="transmembrane region" description="Helical" evidence="1">
    <location>
        <begin position="75"/>
        <end position="92"/>
    </location>
</feature>
<keyword evidence="1" id="KW-0472">Membrane</keyword>
<evidence type="ECO:0008006" key="4">
    <source>
        <dbReference type="Google" id="ProtNLM"/>
    </source>
</evidence>
<protein>
    <recommendedName>
        <fullName evidence="4">DUF3040 domain-containing protein</fullName>
    </recommendedName>
</protein>
<keyword evidence="3" id="KW-1185">Reference proteome</keyword>
<evidence type="ECO:0000256" key="1">
    <source>
        <dbReference type="SAM" id="Phobius"/>
    </source>
</evidence>